<dbReference type="NCBIfam" id="NF008585">
    <property type="entry name" value="PRK11548.1"/>
    <property type="match status" value="1"/>
</dbReference>
<evidence type="ECO:0000313" key="7">
    <source>
        <dbReference type="EMBL" id="ABR74150.1"/>
    </source>
</evidence>
<protein>
    <recommendedName>
        <fullName evidence="4">Outer membrane protein assembly factor BamE</fullName>
    </recommendedName>
</protein>
<proteinExistence type="inferred from homology"/>
<comment type="subunit">
    <text evidence="4">Part of the Bam complex.</text>
</comment>
<keyword evidence="2 4" id="KW-0472">Membrane</keyword>
<dbReference type="PANTHER" id="PTHR37482:SF1">
    <property type="entry name" value="OUTER MEMBRANE PROTEIN ASSEMBLY FACTOR BAME"/>
    <property type="match status" value="1"/>
</dbReference>
<keyword evidence="1 4" id="KW-0732">Signal</keyword>
<comment type="function">
    <text evidence="4">Part of the outer membrane protein assembly complex, which is involved in assembly and insertion of beta-barrel proteins into the outer membrane.</text>
</comment>
<evidence type="ECO:0000256" key="2">
    <source>
        <dbReference type="ARBA" id="ARBA00023136"/>
    </source>
</evidence>
<dbReference type="KEGG" id="asu:Asuc_0780"/>
<accession>A6VMF3</accession>
<dbReference type="GO" id="GO:1990063">
    <property type="term" value="C:Bam protein complex"/>
    <property type="evidence" value="ECO:0007669"/>
    <property type="project" value="TreeGrafter"/>
</dbReference>
<dbReference type="GO" id="GO:0043165">
    <property type="term" value="P:Gram-negative-bacterium-type cell outer membrane assembly"/>
    <property type="evidence" value="ECO:0007669"/>
    <property type="project" value="UniProtKB-UniRule"/>
</dbReference>
<name>A6VMF3_ACTSZ</name>
<keyword evidence="4" id="KW-0564">Palmitate</keyword>
<dbReference type="PROSITE" id="PS51257">
    <property type="entry name" value="PROKAR_LIPOPROTEIN"/>
    <property type="match status" value="1"/>
</dbReference>
<organism evidence="7 8">
    <name type="scientific">Actinobacillus succinogenes (strain ATCC 55618 / DSM 22257 / CCUG 43843 / 130Z)</name>
    <dbReference type="NCBI Taxonomy" id="339671"/>
    <lineage>
        <taxon>Bacteria</taxon>
        <taxon>Pseudomonadati</taxon>
        <taxon>Pseudomonadota</taxon>
        <taxon>Gammaproteobacteria</taxon>
        <taxon>Pasteurellales</taxon>
        <taxon>Pasteurellaceae</taxon>
        <taxon>Actinobacillus</taxon>
    </lineage>
</organism>
<dbReference type="GO" id="GO:0030674">
    <property type="term" value="F:protein-macromolecule adaptor activity"/>
    <property type="evidence" value="ECO:0007669"/>
    <property type="project" value="TreeGrafter"/>
</dbReference>
<keyword evidence="4" id="KW-0449">Lipoprotein</keyword>
<dbReference type="eggNOG" id="COG2913">
    <property type="taxonomic scope" value="Bacteria"/>
</dbReference>
<evidence type="ECO:0000256" key="4">
    <source>
        <dbReference type="HAMAP-Rule" id="MF_00925"/>
    </source>
</evidence>
<evidence type="ECO:0000256" key="5">
    <source>
        <dbReference type="SAM" id="SignalP"/>
    </source>
</evidence>
<evidence type="ECO:0000256" key="1">
    <source>
        <dbReference type="ARBA" id="ARBA00022729"/>
    </source>
</evidence>
<evidence type="ECO:0000259" key="6">
    <source>
        <dbReference type="Pfam" id="PF04355"/>
    </source>
</evidence>
<dbReference type="GO" id="GO:0051205">
    <property type="term" value="P:protein insertion into membrane"/>
    <property type="evidence" value="ECO:0007669"/>
    <property type="project" value="UniProtKB-UniRule"/>
</dbReference>
<comment type="similarity">
    <text evidence="4">Belongs to the BamE family.</text>
</comment>
<feature type="chain" id="PRO_5009007077" description="Outer membrane protein assembly factor BamE" evidence="5">
    <location>
        <begin position="21"/>
        <end position="137"/>
    </location>
</feature>
<dbReference type="PANTHER" id="PTHR37482">
    <property type="entry name" value="OUTER MEMBRANE PROTEIN ASSEMBLY FACTOR BAME"/>
    <property type="match status" value="1"/>
</dbReference>
<comment type="subcellular location">
    <subcellularLocation>
        <location evidence="4">Cell outer membrane</location>
        <topology evidence="4">Lipid-anchor</topology>
    </subcellularLocation>
</comment>
<dbReference type="STRING" id="339671.Asuc_0780"/>
<dbReference type="InterPro" id="IPR026592">
    <property type="entry name" value="BamE"/>
</dbReference>
<dbReference type="HOGENOM" id="CLU_083835_2_0_6"/>
<dbReference type="EMBL" id="CP000746">
    <property type="protein sequence ID" value="ABR74150.1"/>
    <property type="molecule type" value="Genomic_DNA"/>
</dbReference>
<dbReference type="OrthoDB" id="9808250at2"/>
<keyword evidence="8" id="KW-1185">Reference proteome</keyword>
<evidence type="ECO:0000313" key="8">
    <source>
        <dbReference type="Proteomes" id="UP000001114"/>
    </source>
</evidence>
<feature type="domain" description="Outer membrane protein assembly factor BamE" evidence="6">
    <location>
        <begin position="34"/>
        <end position="102"/>
    </location>
</feature>
<evidence type="ECO:0000256" key="3">
    <source>
        <dbReference type="ARBA" id="ARBA00023237"/>
    </source>
</evidence>
<dbReference type="AlphaFoldDB" id="A6VMF3"/>
<dbReference type="Proteomes" id="UP000001114">
    <property type="component" value="Chromosome"/>
</dbReference>
<reference evidence="8" key="1">
    <citation type="journal article" date="2010" name="BMC Genomics">
        <title>A genomic perspective on the potential of Actinobacillus succinogenes for industrial succinate production.</title>
        <authorList>
            <person name="McKinlay J.B."/>
            <person name="Laivenieks M."/>
            <person name="Schindler B.D."/>
            <person name="McKinlay A.A."/>
            <person name="Siddaramappa S."/>
            <person name="Challacombe J.F."/>
            <person name="Lowry S.R."/>
            <person name="Clum A."/>
            <person name="Lapidus A.L."/>
            <person name="Burkhart K.B."/>
            <person name="Harkins V."/>
            <person name="Vieille C."/>
        </authorList>
    </citation>
    <scope>NUCLEOTIDE SEQUENCE [LARGE SCALE GENOMIC DNA]</scope>
    <source>
        <strain evidence="8">ATCC 55618 / DSM 22257 / CCUG 43843 / 130Z</strain>
    </source>
</reference>
<gene>
    <name evidence="4" type="primary">bamE</name>
    <name evidence="7" type="ordered locus">Asuc_0780</name>
</gene>
<dbReference type="Gene3D" id="3.30.1450.10">
    <property type="match status" value="1"/>
</dbReference>
<dbReference type="RefSeq" id="WP_012072528.1">
    <property type="nucleotide sequence ID" value="NC_009655.1"/>
</dbReference>
<dbReference type="Pfam" id="PF04355">
    <property type="entry name" value="BamE"/>
    <property type="match status" value="1"/>
</dbReference>
<sequence>MKIKPILTALCISFAVSACSTVEKVVYRIDVPQGNYLEQSTVEQLQVGMTREQVKYLLGTPALKDPFSTQTWYYVYLQQRAYETPEQHTLTVNFNQAGNVTDFNLDKPLPETKREAVNNAIIEAEAQESASWWQFWK</sequence>
<dbReference type="HAMAP" id="MF_00925">
    <property type="entry name" value="OM_assembly_BamE"/>
    <property type="match status" value="1"/>
</dbReference>
<keyword evidence="3 4" id="KW-0998">Cell outer membrane</keyword>
<dbReference type="InterPro" id="IPR037873">
    <property type="entry name" value="BamE-like"/>
</dbReference>
<feature type="signal peptide" evidence="5">
    <location>
        <begin position="1"/>
        <end position="20"/>
    </location>
</feature>
<dbReference type="InterPro" id="IPR007450">
    <property type="entry name" value="BamE_dom"/>
</dbReference>